<dbReference type="InterPro" id="IPR001444">
    <property type="entry name" value="Flag_bb_rod_N"/>
</dbReference>
<feature type="domain" description="Flagellar basal-body/hook protein C-terminal" evidence="7">
    <location>
        <begin position="666"/>
        <end position="709"/>
    </location>
</feature>
<dbReference type="OrthoDB" id="9804559at2"/>
<sequence>MLRSMYSGITGLRNFQDQLDVVANNIANVNTIGFKGSRTTFQSTLFQTLAAGNAPQDLLGGINPMQIGLGSKIASIDKLMTQGSPMSTGKTTDMMIQGEGFFILSDGVGQYYTRAGNFTRDYNGFFVDPASGMKLQGWTARLTPDGQRIVDTNDPIGDIQISSGQVMPAKQTSFVKLAHNLNAGVGIQDTTIVIKSTLGENIPVRFSFERDLNNLNQNVYLWEAKILDTNYNFSNLADNTSSAALTPTQTINGKVELDDYGKVINWVNYAGDDSPLSDTRISIFDVNGNIVGIDGEPVTIGTNNNNNNNTGTLSGSIKLVDATTNELVYYNPEDIQLSFDYDNNNNNYSFTITLKDSQGQTIDFNYTTNNGTVGEFNQLLSEGIVDDTTSPNYKLTGLSIKGVDDSDTINTTTTINLRSVRDVIQPPVAGEIKFVDMNNPTNFATAEYISPKTTTSTVVYDSLGNSYNVYLNFTKINENTWFWEAKLDDGTPLYKITTDEQLVNDPANGVIAFDSNGNLAATNWSIVNGNIVQSGGTAGFWFDPAEQGAALNPDVNPPSIAAAGPVMVSVNFQELTQFAAPHSIAVTEQDGNAQGTLDSFAINTNGEIIGIFSNGLTAPLGQVALATFNNPEGLLEVGNSMYAMSSNSGLPQIGVSGVGGRGSIIPGALEMSNVDLAEEFTNMIIAQRGFQANSRSITTADQILNELVNIKR</sequence>
<dbReference type="RefSeq" id="WP_045087057.1">
    <property type="nucleotide sequence ID" value="NZ_LN824141.1"/>
</dbReference>
<evidence type="ECO:0000256" key="1">
    <source>
        <dbReference type="ARBA" id="ARBA00004117"/>
    </source>
</evidence>
<evidence type="ECO:0000259" key="7">
    <source>
        <dbReference type="Pfam" id="PF06429"/>
    </source>
</evidence>
<feature type="domain" description="Flagellar hook protein FlgE D2" evidence="8">
    <location>
        <begin position="439"/>
        <end position="591"/>
    </location>
</feature>
<dbReference type="Pfam" id="PF22692">
    <property type="entry name" value="LlgE_F_G_D1"/>
    <property type="match status" value="1"/>
</dbReference>
<dbReference type="Pfam" id="PF00460">
    <property type="entry name" value="Flg_bb_rod"/>
    <property type="match status" value="1"/>
</dbReference>
<dbReference type="InterPro" id="IPR011491">
    <property type="entry name" value="FlgE_D2"/>
</dbReference>
<dbReference type="PATRIC" id="fig|1006576.9.peg.98"/>
<dbReference type="InterPro" id="IPR020013">
    <property type="entry name" value="Flagellar_FlgE/F/G"/>
</dbReference>
<protein>
    <recommendedName>
        <fullName evidence="3 5">Flagellar hook protein FlgE</fullName>
    </recommendedName>
</protein>
<dbReference type="GO" id="GO:0005829">
    <property type="term" value="C:cytosol"/>
    <property type="evidence" value="ECO:0007669"/>
    <property type="project" value="TreeGrafter"/>
</dbReference>
<dbReference type="KEGG" id="dtn:DTL3_0100"/>
<feature type="domain" description="Flagellar basal body rod protein N-terminal" evidence="6">
    <location>
        <begin position="5"/>
        <end position="35"/>
    </location>
</feature>
<dbReference type="AlphaFoldDB" id="A0A0C7P079"/>
<accession>A0A0C7P079</accession>
<reference evidence="11" key="1">
    <citation type="submission" date="2014-11" db="EMBL/GenBank/DDBJ databases">
        <authorList>
            <person name="Wibberg D."/>
        </authorList>
    </citation>
    <scope>NUCLEOTIDE SEQUENCE [LARGE SCALE GENOMIC DNA]</scope>
    <source>
        <strain evidence="11">L3</strain>
    </source>
</reference>
<evidence type="ECO:0000313" key="10">
    <source>
        <dbReference type="EMBL" id="CEP77434.1"/>
    </source>
</evidence>
<feature type="domain" description="Flagellar hook protein FlgE/F/G-like D1" evidence="9">
    <location>
        <begin position="95"/>
        <end position="161"/>
    </location>
</feature>
<dbReference type="PANTHER" id="PTHR30435">
    <property type="entry name" value="FLAGELLAR PROTEIN"/>
    <property type="match status" value="1"/>
</dbReference>
<evidence type="ECO:0000256" key="4">
    <source>
        <dbReference type="ARBA" id="ARBA00023143"/>
    </source>
</evidence>
<evidence type="ECO:0000256" key="2">
    <source>
        <dbReference type="ARBA" id="ARBA00009677"/>
    </source>
</evidence>
<keyword evidence="10" id="KW-0282">Flagellum</keyword>
<dbReference type="InterPro" id="IPR037925">
    <property type="entry name" value="FlgE/F/G-like"/>
</dbReference>
<keyword evidence="10" id="KW-0969">Cilium</keyword>
<dbReference type="SUPFAM" id="SSF117143">
    <property type="entry name" value="Flagellar hook protein flgE"/>
    <property type="match status" value="1"/>
</dbReference>
<keyword evidence="11" id="KW-1185">Reference proteome</keyword>
<organism evidence="10 11">
    <name type="scientific">Defluviitoga tunisiensis</name>
    <dbReference type="NCBI Taxonomy" id="1006576"/>
    <lineage>
        <taxon>Bacteria</taxon>
        <taxon>Thermotogati</taxon>
        <taxon>Thermotogota</taxon>
        <taxon>Thermotogae</taxon>
        <taxon>Petrotogales</taxon>
        <taxon>Petrotogaceae</taxon>
        <taxon>Defluviitoga</taxon>
    </lineage>
</organism>
<evidence type="ECO:0000259" key="9">
    <source>
        <dbReference type="Pfam" id="PF22692"/>
    </source>
</evidence>
<dbReference type="Gene3D" id="2.60.98.20">
    <property type="entry name" value="Flagellar hook protein FlgE"/>
    <property type="match status" value="1"/>
</dbReference>
<evidence type="ECO:0000256" key="3">
    <source>
        <dbReference type="ARBA" id="ARBA00019015"/>
    </source>
</evidence>
<keyword evidence="10" id="KW-0966">Cell projection</keyword>
<dbReference type="InterPro" id="IPR037058">
    <property type="entry name" value="Falgellar_hook_FlgE_sf"/>
</dbReference>
<dbReference type="InterPro" id="IPR053967">
    <property type="entry name" value="LlgE_F_G-like_D1"/>
</dbReference>
<dbReference type="HOGENOM" id="CLU_013687_2_1_0"/>
<comment type="subcellular location">
    <subcellularLocation>
        <location evidence="1 5">Bacterial flagellum basal body</location>
    </subcellularLocation>
</comment>
<evidence type="ECO:0000256" key="5">
    <source>
        <dbReference type="RuleBase" id="RU362116"/>
    </source>
</evidence>
<dbReference type="GO" id="GO:0009425">
    <property type="term" value="C:bacterial-type flagellum basal body"/>
    <property type="evidence" value="ECO:0007669"/>
    <property type="project" value="UniProtKB-SubCell"/>
</dbReference>
<dbReference type="EMBL" id="LN824141">
    <property type="protein sequence ID" value="CEP77434.1"/>
    <property type="molecule type" value="Genomic_DNA"/>
</dbReference>
<gene>
    <name evidence="10" type="primary">flgE</name>
    <name evidence="10" type="ORF">DTL3_0100</name>
</gene>
<evidence type="ECO:0000259" key="6">
    <source>
        <dbReference type="Pfam" id="PF00460"/>
    </source>
</evidence>
<comment type="function">
    <text evidence="5">A flexible structure which links the flagellar filament to the drive apparatus in the basal body.</text>
</comment>
<dbReference type="STRING" id="1006576.DTL3_0100"/>
<dbReference type="GO" id="GO:0071978">
    <property type="term" value="P:bacterial-type flagellum-dependent swarming motility"/>
    <property type="evidence" value="ECO:0007669"/>
    <property type="project" value="TreeGrafter"/>
</dbReference>
<name>A0A0C7P079_DEFTU</name>
<dbReference type="Pfam" id="PF07559">
    <property type="entry name" value="FlgE_D2"/>
    <property type="match status" value="1"/>
</dbReference>
<comment type="similarity">
    <text evidence="2 5">Belongs to the flagella basal body rod proteins family.</text>
</comment>
<dbReference type="NCBIfam" id="TIGR03506">
    <property type="entry name" value="FlgEFG_subfam"/>
    <property type="match status" value="2"/>
</dbReference>
<dbReference type="Proteomes" id="UP000032809">
    <property type="component" value="Chromosome I"/>
</dbReference>
<dbReference type="Pfam" id="PF06429">
    <property type="entry name" value="Flg_bbr_C"/>
    <property type="match status" value="1"/>
</dbReference>
<keyword evidence="4 5" id="KW-0975">Bacterial flagellum</keyword>
<dbReference type="PANTHER" id="PTHR30435:SF1">
    <property type="entry name" value="FLAGELLAR HOOK PROTEIN FLGE"/>
    <property type="match status" value="1"/>
</dbReference>
<evidence type="ECO:0000259" key="8">
    <source>
        <dbReference type="Pfam" id="PF07559"/>
    </source>
</evidence>
<evidence type="ECO:0000313" key="11">
    <source>
        <dbReference type="Proteomes" id="UP000032809"/>
    </source>
</evidence>
<proteinExistence type="inferred from homology"/>
<dbReference type="GO" id="GO:0009424">
    <property type="term" value="C:bacterial-type flagellum hook"/>
    <property type="evidence" value="ECO:0007669"/>
    <property type="project" value="TreeGrafter"/>
</dbReference>
<dbReference type="InterPro" id="IPR010930">
    <property type="entry name" value="Flg_bb/hook_C_dom"/>
</dbReference>